<sequence>MRNRLNAIRSRQFQEDWMTSAVLLKHAILLFFFTSTISIKINTKNINISIKNNTNVFKVGKWRI</sequence>
<keyword evidence="1" id="KW-0472">Membrane</keyword>
<protein>
    <submittedName>
        <fullName evidence="2">Uncharacterized protein</fullName>
    </submittedName>
</protein>
<name>A0A147JW68_HADYE</name>
<dbReference type="EMBL" id="LQMQ01000037">
    <property type="protein sequence ID" value="KUO40691.1"/>
    <property type="molecule type" value="Genomic_DNA"/>
</dbReference>
<proteinExistence type="predicted"/>
<dbReference type="STRING" id="1776334.APZ16_02295"/>
<evidence type="ECO:0000256" key="1">
    <source>
        <dbReference type="SAM" id="Phobius"/>
    </source>
</evidence>
<dbReference type="AlphaFoldDB" id="A0A147JW68"/>
<keyword evidence="1" id="KW-0812">Transmembrane</keyword>
<comment type="caution">
    <text evidence="2">The sequence shown here is derived from an EMBL/GenBank/DDBJ whole genome shotgun (WGS) entry which is preliminary data.</text>
</comment>
<organism evidence="2 3">
    <name type="scientific">Hadarchaeum yellowstonense</name>
    <dbReference type="NCBI Taxonomy" id="1776334"/>
    <lineage>
        <taxon>Archaea</taxon>
        <taxon>Methanobacteriati</taxon>
        <taxon>Candidatus Hadarchaeota</taxon>
        <taxon>Candidatus Hadarchaeia</taxon>
        <taxon>Candidatus Hadarchaeales</taxon>
        <taxon>Candidatus Hadarchaeaceae</taxon>
        <taxon>Candidatus Hadarchaeum</taxon>
    </lineage>
</organism>
<evidence type="ECO:0000313" key="3">
    <source>
        <dbReference type="Proteomes" id="UP000074294"/>
    </source>
</evidence>
<keyword evidence="1" id="KW-1133">Transmembrane helix</keyword>
<feature type="transmembrane region" description="Helical" evidence="1">
    <location>
        <begin position="21"/>
        <end position="39"/>
    </location>
</feature>
<dbReference type="Proteomes" id="UP000074294">
    <property type="component" value="Unassembled WGS sequence"/>
</dbReference>
<gene>
    <name evidence="2" type="ORF">APZ16_02295</name>
</gene>
<accession>A0A147JW68</accession>
<evidence type="ECO:0000313" key="2">
    <source>
        <dbReference type="EMBL" id="KUO40691.1"/>
    </source>
</evidence>
<reference evidence="2 3" key="1">
    <citation type="journal article" date="2016" name="Nat. Microbiol.">
        <title>Genomic inference of the metabolism of cosmopolitan subsurface Archaea, Hadesarchaea.</title>
        <authorList>
            <person name="Baker B.J."/>
            <person name="Saw J.H."/>
            <person name="Lind A.E."/>
            <person name="Lazar C.S."/>
            <person name="Hinrichs K.-U."/>
            <person name="Teske A.P."/>
            <person name="Ettema T.J."/>
        </authorList>
    </citation>
    <scope>NUCLEOTIDE SEQUENCE [LARGE SCALE GENOMIC DNA]</scope>
</reference>